<evidence type="ECO:0000259" key="1">
    <source>
        <dbReference type="Pfam" id="PF12671"/>
    </source>
</evidence>
<reference evidence="2 3" key="1">
    <citation type="submission" date="2024-11" db="EMBL/GenBank/DDBJ databases">
        <authorList>
            <person name="Heng Y.C."/>
            <person name="Lim A.C.H."/>
            <person name="Lee J.K.Y."/>
            <person name="Kittelmann S."/>
        </authorList>
    </citation>
    <scope>NUCLEOTIDE SEQUENCE [LARGE SCALE GENOMIC DNA]</scope>
    <source>
        <strain evidence="2 3">WILCCON 0185</strain>
    </source>
</reference>
<proteinExistence type="predicted"/>
<dbReference type="PANTHER" id="PTHR40032:SF1">
    <property type="entry name" value="EXPORTED PROTEIN"/>
    <property type="match status" value="1"/>
</dbReference>
<keyword evidence="3" id="KW-1185">Reference proteome</keyword>
<dbReference type="PANTHER" id="PTHR40032">
    <property type="entry name" value="EXPORTED PROTEIN-RELATED"/>
    <property type="match status" value="1"/>
</dbReference>
<evidence type="ECO:0000313" key="3">
    <source>
        <dbReference type="Proteomes" id="UP001623591"/>
    </source>
</evidence>
<gene>
    <name evidence="2" type="ORF">ACJDUG_03210</name>
</gene>
<comment type="caution">
    <text evidence="2">The sequence shown here is derived from an EMBL/GenBank/DDBJ whole genome shotgun (WGS) entry which is preliminary data.</text>
</comment>
<dbReference type="RefSeq" id="WP_406768439.1">
    <property type="nucleotide sequence ID" value="NZ_JBJHZZ010000001.1"/>
</dbReference>
<feature type="domain" description="Putative amidase" evidence="1">
    <location>
        <begin position="12"/>
        <end position="172"/>
    </location>
</feature>
<name>A0ABW8T128_9CLOT</name>
<dbReference type="EMBL" id="JBJHZZ010000001">
    <property type="protein sequence ID" value="MFL0245986.1"/>
    <property type="molecule type" value="Genomic_DNA"/>
</dbReference>
<evidence type="ECO:0000313" key="2">
    <source>
        <dbReference type="EMBL" id="MFL0245986.1"/>
    </source>
</evidence>
<accession>A0ABW8T128</accession>
<organism evidence="2 3">
    <name type="scientific">Candidatus Clostridium stratigraminis</name>
    <dbReference type="NCBI Taxonomy" id="3381661"/>
    <lineage>
        <taxon>Bacteria</taxon>
        <taxon>Bacillati</taxon>
        <taxon>Bacillota</taxon>
        <taxon>Clostridia</taxon>
        <taxon>Eubacteriales</taxon>
        <taxon>Clostridiaceae</taxon>
        <taxon>Clostridium</taxon>
    </lineage>
</organism>
<protein>
    <submittedName>
        <fullName evidence="2">Amidase domain-containing protein</fullName>
    </submittedName>
</protein>
<sequence>MVNSYNQFRQNNYSRENAVNYALTYALSPNPNYRYFPLINDTSGDCANFISQCLRAGGAPMTYMPNHSWWYNKNGSTNTKDHTWSVSWAVAHSLYWYLKIGKANNYAGPKGLEVQSPSQLELGDVIFFEDNKGMIFHSTIVTGFSEGMPLVSHHSFEALNIPYRTSWPVKQYHYLKISV</sequence>
<dbReference type="Pfam" id="PF12671">
    <property type="entry name" value="Amidase_6"/>
    <property type="match status" value="1"/>
</dbReference>
<dbReference type="InterPro" id="IPR024301">
    <property type="entry name" value="Amidase_6"/>
</dbReference>
<dbReference type="Proteomes" id="UP001623591">
    <property type="component" value="Unassembled WGS sequence"/>
</dbReference>